<dbReference type="Proteomes" id="UP000182508">
    <property type="component" value="Unassembled WGS sequence"/>
</dbReference>
<dbReference type="Gene3D" id="3.30.160.250">
    <property type="match status" value="1"/>
</dbReference>
<dbReference type="AlphaFoldDB" id="A0A1G6A5Q3"/>
<evidence type="ECO:0000313" key="2">
    <source>
        <dbReference type="EMBL" id="SDB03748.1"/>
    </source>
</evidence>
<dbReference type="InterPro" id="IPR031807">
    <property type="entry name" value="HicB-like"/>
</dbReference>
<proteinExistence type="predicted"/>
<accession>A0A1G6A5Q3</accession>
<keyword evidence="3" id="KW-1185">Reference proteome</keyword>
<protein>
    <submittedName>
        <fullName evidence="2">Predicted nuclease of the RNAse H fold, HicB family</fullName>
    </submittedName>
</protein>
<dbReference type="EMBL" id="FMXP01000003">
    <property type="protein sequence ID" value="SDB03748.1"/>
    <property type="molecule type" value="Genomic_DNA"/>
</dbReference>
<dbReference type="InterPro" id="IPR035069">
    <property type="entry name" value="TTHA1013/TTHA0281-like"/>
</dbReference>
<dbReference type="STRING" id="439219.SAMN02910293_00173"/>
<sequence length="126" mass="14327">MKKTYPAIFHKDENNGYWIEFPEFGGGTEGEDLEDAMKNAREMLEGILASYLDEGMALPIASDIQKISVNDGFVTMIQADPTPFLKNNKAIRKNVTVPEWLVRFADREQVNYSEVLTQALEKKLQL</sequence>
<evidence type="ECO:0000259" key="1">
    <source>
        <dbReference type="Pfam" id="PF15919"/>
    </source>
</evidence>
<organism evidence="2 3">
    <name type="scientific">Streptococcus henryi</name>
    <dbReference type="NCBI Taxonomy" id="439219"/>
    <lineage>
        <taxon>Bacteria</taxon>
        <taxon>Bacillati</taxon>
        <taxon>Bacillota</taxon>
        <taxon>Bacilli</taxon>
        <taxon>Lactobacillales</taxon>
        <taxon>Streptococcaceae</taxon>
        <taxon>Streptococcus</taxon>
    </lineage>
</organism>
<feature type="domain" description="HicB-like antitoxin of toxin-antitoxin system" evidence="1">
    <location>
        <begin position="5"/>
        <end position="109"/>
    </location>
</feature>
<evidence type="ECO:0000313" key="3">
    <source>
        <dbReference type="Proteomes" id="UP000182508"/>
    </source>
</evidence>
<gene>
    <name evidence="2" type="ORF">SAMN02910293_00173</name>
</gene>
<reference evidence="2 3" key="1">
    <citation type="submission" date="2016-10" db="EMBL/GenBank/DDBJ databases">
        <authorList>
            <person name="de Groot N.N."/>
        </authorList>
    </citation>
    <scope>NUCLEOTIDE SEQUENCE [LARGE SCALE GENOMIC DNA]</scope>
    <source>
        <strain evidence="2 3">A-4</strain>
    </source>
</reference>
<dbReference type="Pfam" id="PF15919">
    <property type="entry name" value="HicB_lk_antitox"/>
    <property type="match status" value="1"/>
</dbReference>
<name>A0A1G6A5Q3_9STRE</name>
<dbReference type="SUPFAM" id="SSF143100">
    <property type="entry name" value="TTHA1013/TTHA0281-like"/>
    <property type="match status" value="1"/>
</dbReference>
<dbReference type="RefSeq" id="WP_074484964.1">
    <property type="nucleotide sequence ID" value="NZ_FMXP01000003.1"/>
</dbReference>